<evidence type="ECO:0000313" key="2">
    <source>
        <dbReference type="Proteomes" id="UP000294813"/>
    </source>
</evidence>
<dbReference type="AlphaFoldDB" id="A0A4R2RPC3"/>
<name>A0A4R2RPC3_9FIRM</name>
<dbReference type="EMBL" id="SLXT01000031">
    <property type="protein sequence ID" value="TCP61045.1"/>
    <property type="molecule type" value="Genomic_DNA"/>
</dbReference>
<accession>A0A4R2RPC3</accession>
<proteinExistence type="predicted"/>
<organism evidence="1 2">
    <name type="scientific">Heliophilum fasciatum</name>
    <dbReference type="NCBI Taxonomy" id="35700"/>
    <lineage>
        <taxon>Bacteria</taxon>
        <taxon>Bacillati</taxon>
        <taxon>Bacillota</taxon>
        <taxon>Clostridia</taxon>
        <taxon>Eubacteriales</taxon>
        <taxon>Heliobacteriaceae</taxon>
        <taxon>Heliophilum</taxon>
    </lineage>
</organism>
<evidence type="ECO:0000313" key="1">
    <source>
        <dbReference type="EMBL" id="TCP61045.1"/>
    </source>
</evidence>
<dbReference type="Proteomes" id="UP000294813">
    <property type="component" value="Unassembled WGS sequence"/>
</dbReference>
<protein>
    <submittedName>
        <fullName evidence="1">Uncharacterized protein</fullName>
    </submittedName>
</protein>
<reference evidence="1 2" key="1">
    <citation type="submission" date="2019-03" db="EMBL/GenBank/DDBJ databases">
        <title>Genomic Encyclopedia of Type Strains, Phase IV (KMG-IV): sequencing the most valuable type-strain genomes for metagenomic binning, comparative biology and taxonomic classification.</title>
        <authorList>
            <person name="Goeker M."/>
        </authorList>
    </citation>
    <scope>NUCLEOTIDE SEQUENCE [LARGE SCALE GENOMIC DNA]</scope>
    <source>
        <strain evidence="1 2">DSM 11170</strain>
    </source>
</reference>
<gene>
    <name evidence="1" type="ORF">EDD73_13142</name>
</gene>
<sequence length="49" mass="6032">MEEQEYKESTILKYHTYASRFLRSSFYDMNNPDLKYQIDEFLKKNESSL</sequence>
<keyword evidence="2" id="KW-1185">Reference proteome</keyword>
<feature type="non-terminal residue" evidence="1">
    <location>
        <position position="49"/>
    </location>
</feature>
<comment type="caution">
    <text evidence="1">The sequence shown here is derived from an EMBL/GenBank/DDBJ whole genome shotgun (WGS) entry which is preliminary data.</text>
</comment>